<keyword evidence="1" id="KW-1133">Transmembrane helix</keyword>
<evidence type="ECO:0000313" key="2">
    <source>
        <dbReference type="EMBL" id="XBH09095.1"/>
    </source>
</evidence>
<dbReference type="KEGG" id="epl:P4G45_11415"/>
<dbReference type="NCBIfam" id="NF033488">
    <property type="entry name" value="lmo0937_fam_TM"/>
    <property type="match status" value="1"/>
</dbReference>
<dbReference type="Pfam" id="PF18919">
    <property type="entry name" value="DUF5670"/>
    <property type="match status" value="1"/>
</dbReference>
<dbReference type="AlphaFoldDB" id="A0AAU7D3Q6"/>
<evidence type="ECO:0000256" key="1">
    <source>
        <dbReference type="SAM" id="Phobius"/>
    </source>
</evidence>
<evidence type="ECO:0000313" key="3">
    <source>
        <dbReference type="EMBL" id="XBH12299.1"/>
    </source>
</evidence>
<keyword evidence="1" id="KW-0812">Transmembrane</keyword>
<dbReference type="InterPro" id="IPR043727">
    <property type="entry name" value="Lmo0937-like"/>
</dbReference>
<keyword evidence="1" id="KW-0472">Membrane</keyword>
<accession>A0AAU7D3Q6</accession>
<dbReference type="EMBL" id="CP121194">
    <property type="protein sequence ID" value="XBH09095.1"/>
    <property type="molecule type" value="Genomic_DNA"/>
</dbReference>
<accession>A0AAU7CVX5</accession>
<sequence>MFLILAVVLIILWLGGFFVLHISSFLIHLLIIFAVISFIMHFVTGRRSA</sequence>
<feature type="transmembrane region" description="Helical" evidence="1">
    <location>
        <begin position="26"/>
        <end position="44"/>
    </location>
</feature>
<name>A0AAU7D3Q6_9BACT</name>
<protein>
    <submittedName>
        <fullName evidence="3">Lmo0937 family membrane protein</fullName>
    </submittedName>
</protein>
<organism evidence="3">
    <name type="scientific">Edaphobacter paludis</name>
    <dbReference type="NCBI Taxonomy" id="3035702"/>
    <lineage>
        <taxon>Bacteria</taxon>
        <taxon>Pseudomonadati</taxon>
        <taxon>Acidobacteriota</taxon>
        <taxon>Terriglobia</taxon>
        <taxon>Terriglobales</taxon>
        <taxon>Acidobacteriaceae</taxon>
        <taxon>Edaphobacter</taxon>
    </lineage>
</organism>
<dbReference type="RefSeq" id="WP_348266604.1">
    <property type="nucleotide sequence ID" value="NZ_CP121194.1"/>
</dbReference>
<reference evidence="3" key="1">
    <citation type="submission" date="2023-03" db="EMBL/GenBank/DDBJ databases">
        <title>Edaphobacter sp.</title>
        <authorList>
            <person name="Huber K.J."/>
            <person name="Papendorf J."/>
            <person name="Pilke C."/>
            <person name="Bunk B."/>
            <person name="Sproeer C."/>
            <person name="Pester M."/>
        </authorList>
    </citation>
    <scope>NUCLEOTIDE SEQUENCE</scope>
    <source>
        <strain evidence="2">DSM 109919</strain>
        <strain evidence="3">DSM 109920</strain>
    </source>
</reference>
<proteinExistence type="predicted"/>
<gene>
    <name evidence="2" type="ORF">P4G45_11415</name>
    <name evidence="3" type="ORF">P8936_11360</name>
</gene>
<dbReference type="EMBL" id="CP121195">
    <property type="protein sequence ID" value="XBH12299.1"/>
    <property type="molecule type" value="Genomic_DNA"/>
</dbReference>